<dbReference type="EMBL" id="JAULSO010000001">
    <property type="protein sequence ID" value="KAK3694628.1"/>
    <property type="molecule type" value="Genomic_DNA"/>
</dbReference>
<reference evidence="2" key="2">
    <citation type="submission" date="2023-06" db="EMBL/GenBank/DDBJ databases">
        <authorList>
            <consortium name="Lawrence Berkeley National Laboratory"/>
            <person name="Haridas S."/>
            <person name="Hensen N."/>
            <person name="Bonometti L."/>
            <person name="Westerberg I."/>
            <person name="Brannstrom I.O."/>
            <person name="Guillou S."/>
            <person name="Cros-Aarteil S."/>
            <person name="Calhoun S."/>
            <person name="Kuo A."/>
            <person name="Mondo S."/>
            <person name="Pangilinan J."/>
            <person name="Riley R."/>
            <person name="Labutti K."/>
            <person name="Andreopoulos B."/>
            <person name="Lipzen A."/>
            <person name="Chen C."/>
            <person name="Yanf M."/>
            <person name="Daum C."/>
            <person name="Ng V."/>
            <person name="Clum A."/>
            <person name="Steindorff A."/>
            <person name="Ohm R."/>
            <person name="Martin F."/>
            <person name="Silar P."/>
            <person name="Natvig D."/>
            <person name="Lalanne C."/>
            <person name="Gautier V."/>
            <person name="Ament-Velasquez S.L."/>
            <person name="Kruys A."/>
            <person name="Hutchinson M.I."/>
            <person name="Powell A.J."/>
            <person name="Barry K."/>
            <person name="Miller A.N."/>
            <person name="Grigoriev I.V."/>
            <person name="Debuchy R."/>
            <person name="Gladieux P."/>
            <person name="Thoren M.H."/>
            <person name="Johannesson H."/>
        </authorList>
    </citation>
    <scope>NUCLEOTIDE SEQUENCE</scope>
    <source>
        <strain evidence="2">CBS 314.62</strain>
    </source>
</reference>
<feature type="compositionally biased region" description="Polar residues" evidence="1">
    <location>
        <begin position="417"/>
        <end position="427"/>
    </location>
</feature>
<evidence type="ECO:0008006" key="4">
    <source>
        <dbReference type="Google" id="ProtNLM"/>
    </source>
</evidence>
<gene>
    <name evidence="2" type="ORF">B0T22DRAFT_76259</name>
</gene>
<dbReference type="Gene3D" id="3.10.450.50">
    <property type="match status" value="1"/>
</dbReference>
<feature type="compositionally biased region" description="Basic and acidic residues" evidence="1">
    <location>
        <begin position="461"/>
        <end position="474"/>
    </location>
</feature>
<feature type="compositionally biased region" description="Basic and acidic residues" evidence="1">
    <location>
        <begin position="377"/>
        <end position="387"/>
    </location>
</feature>
<evidence type="ECO:0000313" key="2">
    <source>
        <dbReference type="EMBL" id="KAK3694628.1"/>
    </source>
</evidence>
<dbReference type="InterPro" id="IPR032710">
    <property type="entry name" value="NTF2-like_dom_sf"/>
</dbReference>
<proteinExistence type="predicted"/>
<feature type="compositionally biased region" description="Low complexity" evidence="1">
    <location>
        <begin position="247"/>
        <end position="260"/>
    </location>
</feature>
<feature type="compositionally biased region" description="Polar residues" evidence="1">
    <location>
        <begin position="481"/>
        <end position="501"/>
    </location>
</feature>
<accession>A0AAE1CHT6</accession>
<keyword evidence="3" id="KW-1185">Reference proteome</keyword>
<comment type="caution">
    <text evidence="2">The sequence shown here is derived from an EMBL/GenBank/DDBJ whole genome shotgun (WGS) entry which is preliminary data.</text>
</comment>
<evidence type="ECO:0000313" key="3">
    <source>
        <dbReference type="Proteomes" id="UP001270362"/>
    </source>
</evidence>
<dbReference type="Proteomes" id="UP001270362">
    <property type="component" value="Unassembled WGS sequence"/>
</dbReference>
<dbReference type="AlphaFoldDB" id="A0AAE1CHT6"/>
<organism evidence="2 3">
    <name type="scientific">Podospora appendiculata</name>
    <dbReference type="NCBI Taxonomy" id="314037"/>
    <lineage>
        <taxon>Eukaryota</taxon>
        <taxon>Fungi</taxon>
        <taxon>Dikarya</taxon>
        <taxon>Ascomycota</taxon>
        <taxon>Pezizomycotina</taxon>
        <taxon>Sordariomycetes</taxon>
        <taxon>Sordariomycetidae</taxon>
        <taxon>Sordariales</taxon>
        <taxon>Podosporaceae</taxon>
        <taxon>Podospora</taxon>
    </lineage>
</organism>
<feature type="compositionally biased region" description="Basic and acidic residues" evidence="1">
    <location>
        <begin position="293"/>
        <end position="303"/>
    </location>
</feature>
<feature type="compositionally biased region" description="Basic and acidic residues" evidence="1">
    <location>
        <begin position="544"/>
        <end position="559"/>
    </location>
</feature>
<sequence length="566" mass="61612">MALQTAYKRYLAAPSASALAEDASLHYIPTVTSFHGAANIIKHISTQQNKLKKKKEDFLYAVEGQNTLAVEAETSFEFVSSGGAYLPGLDDNFLADRVVYLPIIHMVTFNDDGKIKQVRQSWDQGSLLKQLDVIGKTGRNWPIHDGTAQIKLITTCIKAGGNASATRTAELPVRSRGNSTNVTRDPHASLALFAPRDDEAQAPPPVISPYAGRRPPQRSFAEMLGDDALEEPASPTSPSKGRERSHAPGNAAASKADAAAKLPRNRLFETDNDNDDTAAEAYSKKHQATMMRPDPKKYNHFDFSDGSEAQDAAKSGQDGAQKAKGKGNSWSFDDFVAPQQVTATRTLNIKAGNVRHWGNENDVVEPTPVKRVQQIKPRRDAEPHFDFVDTDPSGEADQVGEPRGAAHNSGYGLYDNNLYNEDGSNPTPGGPPLGNITNVKVRRKELDAQFHMTDSSPTNGKADDPAKLSDDRVKAVRMLESNWSSYDESPTSQKENSNPNDPNKAKKAGAADRGIVIAGDGMGGKKRPGGGRGWGIGDESDDEDNRKPVPERKQHDLAKRSNFWDY</sequence>
<reference evidence="2" key="1">
    <citation type="journal article" date="2023" name="Mol. Phylogenet. Evol.">
        <title>Genome-scale phylogeny and comparative genomics of the fungal order Sordariales.</title>
        <authorList>
            <person name="Hensen N."/>
            <person name="Bonometti L."/>
            <person name="Westerberg I."/>
            <person name="Brannstrom I.O."/>
            <person name="Guillou S."/>
            <person name="Cros-Aarteil S."/>
            <person name="Calhoun S."/>
            <person name="Haridas S."/>
            <person name="Kuo A."/>
            <person name="Mondo S."/>
            <person name="Pangilinan J."/>
            <person name="Riley R."/>
            <person name="LaButti K."/>
            <person name="Andreopoulos B."/>
            <person name="Lipzen A."/>
            <person name="Chen C."/>
            <person name="Yan M."/>
            <person name="Daum C."/>
            <person name="Ng V."/>
            <person name="Clum A."/>
            <person name="Steindorff A."/>
            <person name="Ohm R.A."/>
            <person name="Martin F."/>
            <person name="Silar P."/>
            <person name="Natvig D.O."/>
            <person name="Lalanne C."/>
            <person name="Gautier V."/>
            <person name="Ament-Velasquez S.L."/>
            <person name="Kruys A."/>
            <person name="Hutchinson M.I."/>
            <person name="Powell A.J."/>
            <person name="Barry K."/>
            <person name="Miller A.N."/>
            <person name="Grigoriev I.V."/>
            <person name="Debuchy R."/>
            <person name="Gladieux P."/>
            <person name="Hiltunen Thoren M."/>
            <person name="Johannesson H."/>
        </authorList>
    </citation>
    <scope>NUCLEOTIDE SEQUENCE</scope>
    <source>
        <strain evidence="2">CBS 314.62</strain>
    </source>
</reference>
<name>A0AAE1CHT6_9PEZI</name>
<feature type="region of interest" description="Disordered" evidence="1">
    <location>
        <begin position="164"/>
        <end position="332"/>
    </location>
</feature>
<protein>
    <recommendedName>
        <fullName evidence="4">NTF2 domain-containing protein</fullName>
    </recommendedName>
</protein>
<dbReference type="SUPFAM" id="SSF54427">
    <property type="entry name" value="NTF2-like"/>
    <property type="match status" value="1"/>
</dbReference>
<evidence type="ECO:0000256" key="1">
    <source>
        <dbReference type="SAM" id="MobiDB-lite"/>
    </source>
</evidence>
<feature type="compositionally biased region" description="Low complexity" evidence="1">
    <location>
        <begin position="312"/>
        <end position="322"/>
    </location>
</feature>
<feature type="region of interest" description="Disordered" evidence="1">
    <location>
        <begin position="372"/>
        <end position="566"/>
    </location>
</feature>